<feature type="region of interest" description="Disordered" evidence="1">
    <location>
        <begin position="30"/>
        <end position="51"/>
    </location>
</feature>
<dbReference type="EMBL" id="FKIF01000008">
    <property type="protein sequence ID" value="SAI73134.1"/>
    <property type="molecule type" value="Genomic_DNA"/>
</dbReference>
<feature type="chain" id="PRO_5007616548" description="Lipoprotein" evidence="2">
    <location>
        <begin position="21"/>
        <end position="247"/>
    </location>
</feature>
<feature type="signal peptide" evidence="2">
    <location>
        <begin position="1"/>
        <end position="20"/>
    </location>
</feature>
<name>A0A157SS48_9BORD</name>
<feature type="region of interest" description="Disordered" evidence="1">
    <location>
        <begin position="98"/>
        <end position="128"/>
    </location>
</feature>
<protein>
    <recommendedName>
        <fullName evidence="5">Lipoprotein</fullName>
    </recommendedName>
</protein>
<dbReference type="AlphaFoldDB" id="A0A157SS48"/>
<evidence type="ECO:0000313" key="4">
    <source>
        <dbReference type="Proteomes" id="UP000076848"/>
    </source>
</evidence>
<reference evidence="3 4" key="1">
    <citation type="submission" date="2016-04" db="EMBL/GenBank/DDBJ databases">
        <authorList>
            <consortium name="Pathogen Informatics"/>
        </authorList>
    </citation>
    <scope>NUCLEOTIDE SEQUENCE [LARGE SCALE GENOMIC DNA]</scope>
    <source>
        <strain evidence="3 4">H050680373</strain>
    </source>
</reference>
<evidence type="ECO:0000256" key="2">
    <source>
        <dbReference type="SAM" id="SignalP"/>
    </source>
</evidence>
<evidence type="ECO:0000313" key="3">
    <source>
        <dbReference type="EMBL" id="SAI73134.1"/>
    </source>
</evidence>
<sequence>MKAGLILTMLLGGLASTAYAYEPLQNAQINPDGSRTVQRGQQTPQANAQRQQFCEARGGVDVTNEGNVTLSAGAADVIVCQFPEGTKPDTGGYVPVDPLPESKSLSPDVPLRPAPSFVPGADDAQDEDEPLSHFGLPPDTALAAVPSISVYPVNGFSVVAGQTFYAAGTVVFANLDRTMQGTARSAIPALNCSWLWEGAIIGGGANIGGYVACHTNSPGVVATHIEGCIRTFGCAQGQGTVVITPRS</sequence>
<keyword evidence="4" id="KW-1185">Reference proteome</keyword>
<gene>
    <name evidence="3" type="ORF">SAMEA3906486_04488</name>
</gene>
<dbReference type="OrthoDB" id="8686352at2"/>
<dbReference type="Proteomes" id="UP000076848">
    <property type="component" value="Unassembled WGS sequence"/>
</dbReference>
<dbReference type="STRING" id="288768.SAMEA3906486_04488"/>
<dbReference type="RefSeq" id="WP_066131935.1">
    <property type="nucleotide sequence ID" value="NZ_FKIF01000008.1"/>
</dbReference>
<accession>A0A157SS48</accession>
<organism evidence="3 4">
    <name type="scientific">Bordetella ansorpii</name>
    <dbReference type="NCBI Taxonomy" id="288768"/>
    <lineage>
        <taxon>Bacteria</taxon>
        <taxon>Pseudomonadati</taxon>
        <taxon>Pseudomonadota</taxon>
        <taxon>Betaproteobacteria</taxon>
        <taxon>Burkholderiales</taxon>
        <taxon>Alcaligenaceae</taxon>
        <taxon>Bordetella</taxon>
    </lineage>
</organism>
<evidence type="ECO:0000256" key="1">
    <source>
        <dbReference type="SAM" id="MobiDB-lite"/>
    </source>
</evidence>
<evidence type="ECO:0008006" key="5">
    <source>
        <dbReference type="Google" id="ProtNLM"/>
    </source>
</evidence>
<proteinExistence type="predicted"/>
<keyword evidence="2" id="KW-0732">Signal</keyword>
<feature type="compositionally biased region" description="Polar residues" evidence="1">
    <location>
        <begin position="30"/>
        <end position="40"/>
    </location>
</feature>
<feature type="compositionally biased region" description="Low complexity" evidence="1">
    <location>
        <begin position="41"/>
        <end position="51"/>
    </location>
</feature>